<evidence type="ECO:0000256" key="16">
    <source>
        <dbReference type="RuleBase" id="RU003357"/>
    </source>
</evidence>
<dbReference type="PROSITE" id="PS01156">
    <property type="entry name" value="TONB_DEPENDENT_REC_2"/>
    <property type="match status" value="1"/>
</dbReference>
<keyword evidence="12 20" id="KW-0675">Receptor</keyword>
<dbReference type="AlphaFoldDB" id="A0A853F815"/>
<dbReference type="Proteomes" id="UP000580517">
    <property type="component" value="Unassembled WGS sequence"/>
</dbReference>
<evidence type="ECO:0000313" key="20">
    <source>
        <dbReference type="EMBL" id="NYT36243.1"/>
    </source>
</evidence>
<keyword evidence="8" id="KW-0408">Iron</keyword>
<evidence type="ECO:0000259" key="18">
    <source>
        <dbReference type="Pfam" id="PF00593"/>
    </source>
</evidence>
<name>A0A853F815_9BURK</name>
<dbReference type="NCBIfam" id="TIGR01783">
    <property type="entry name" value="TonB-siderophor"/>
    <property type="match status" value="1"/>
</dbReference>
<dbReference type="SUPFAM" id="SSF56935">
    <property type="entry name" value="Porins"/>
    <property type="match status" value="1"/>
</dbReference>
<dbReference type="InterPro" id="IPR037066">
    <property type="entry name" value="Plug_dom_sf"/>
</dbReference>
<dbReference type="InterPro" id="IPR000531">
    <property type="entry name" value="Beta-barrel_TonB"/>
</dbReference>
<keyword evidence="4 14" id="KW-1134">Transmembrane beta strand</keyword>
<dbReference type="Pfam" id="PF00593">
    <property type="entry name" value="TonB_dep_Rec_b-barrel"/>
    <property type="match status" value="1"/>
</dbReference>
<evidence type="ECO:0000256" key="8">
    <source>
        <dbReference type="ARBA" id="ARBA00023004"/>
    </source>
</evidence>
<evidence type="ECO:0000256" key="9">
    <source>
        <dbReference type="ARBA" id="ARBA00023065"/>
    </source>
</evidence>
<feature type="domain" description="TonB-dependent receptor-like beta-barrel" evidence="18">
    <location>
        <begin position="264"/>
        <end position="676"/>
    </location>
</feature>
<feature type="short sequence motif" description="TonB C-terminal box" evidence="15">
    <location>
        <begin position="690"/>
        <end position="707"/>
    </location>
</feature>
<dbReference type="PROSITE" id="PS52016">
    <property type="entry name" value="TONB_DEPENDENT_REC_3"/>
    <property type="match status" value="1"/>
</dbReference>
<evidence type="ECO:0000256" key="7">
    <source>
        <dbReference type="ARBA" id="ARBA00022729"/>
    </source>
</evidence>
<dbReference type="InterPro" id="IPR010105">
    <property type="entry name" value="TonB_sidphr_rcpt"/>
</dbReference>
<dbReference type="Gene3D" id="2.40.170.20">
    <property type="entry name" value="TonB-dependent receptor, beta-barrel domain"/>
    <property type="match status" value="1"/>
</dbReference>
<evidence type="ECO:0000256" key="2">
    <source>
        <dbReference type="ARBA" id="ARBA00009810"/>
    </source>
</evidence>
<evidence type="ECO:0000256" key="11">
    <source>
        <dbReference type="ARBA" id="ARBA00023136"/>
    </source>
</evidence>
<dbReference type="PANTHER" id="PTHR32552">
    <property type="entry name" value="FERRICHROME IRON RECEPTOR-RELATED"/>
    <property type="match status" value="1"/>
</dbReference>
<organism evidence="20 21">
    <name type="scientific">Allopusillimonas soli</name>
    <dbReference type="NCBI Taxonomy" id="659016"/>
    <lineage>
        <taxon>Bacteria</taxon>
        <taxon>Pseudomonadati</taxon>
        <taxon>Pseudomonadota</taxon>
        <taxon>Betaproteobacteria</taxon>
        <taxon>Burkholderiales</taxon>
        <taxon>Alcaligenaceae</taxon>
        <taxon>Allopusillimonas</taxon>
    </lineage>
</organism>
<evidence type="ECO:0000256" key="4">
    <source>
        <dbReference type="ARBA" id="ARBA00022452"/>
    </source>
</evidence>
<evidence type="ECO:0000256" key="1">
    <source>
        <dbReference type="ARBA" id="ARBA00004571"/>
    </source>
</evidence>
<dbReference type="Gene3D" id="2.170.130.10">
    <property type="entry name" value="TonB-dependent receptor, plug domain"/>
    <property type="match status" value="1"/>
</dbReference>
<evidence type="ECO:0000256" key="10">
    <source>
        <dbReference type="ARBA" id="ARBA00023077"/>
    </source>
</evidence>
<keyword evidence="5" id="KW-0410">Iron transport</keyword>
<dbReference type="RefSeq" id="WP_129968142.1">
    <property type="nucleotide sequence ID" value="NZ_JACCEW010000001.1"/>
</dbReference>
<comment type="caution">
    <text evidence="20">The sequence shown here is derived from an EMBL/GenBank/DDBJ whole genome shotgun (WGS) entry which is preliminary data.</text>
</comment>
<dbReference type="InterPro" id="IPR036942">
    <property type="entry name" value="Beta-barrel_TonB_sf"/>
</dbReference>
<evidence type="ECO:0000256" key="5">
    <source>
        <dbReference type="ARBA" id="ARBA00022496"/>
    </source>
</evidence>
<keyword evidence="13 14" id="KW-0998">Cell outer membrane</keyword>
<evidence type="ECO:0000256" key="17">
    <source>
        <dbReference type="SAM" id="SignalP"/>
    </source>
</evidence>
<dbReference type="InterPro" id="IPR012910">
    <property type="entry name" value="Plug_dom"/>
</dbReference>
<evidence type="ECO:0000256" key="14">
    <source>
        <dbReference type="PROSITE-ProRule" id="PRU01360"/>
    </source>
</evidence>
<evidence type="ECO:0000256" key="15">
    <source>
        <dbReference type="PROSITE-ProRule" id="PRU10144"/>
    </source>
</evidence>
<dbReference type="GO" id="GO:0038023">
    <property type="term" value="F:signaling receptor activity"/>
    <property type="evidence" value="ECO:0007669"/>
    <property type="project" value="InterPro"/>
</dbReference>
<evidence type="ECO:0000256" key="13">
    <source>
        <dbReference type="ARBA" id="ARBA00023237"/>
    </source>
</evidence>
<feature type="domain" description="TonB-dependent receptor plug" evidence="19">
    <location>
        <begin position="73"/>
        <end position="165"/>
    </location>
</feature>
<keyword evidence="6 14" id="KW-0812">Transmembrane</keyword>
<keyword evidence="21" id="KW-1185">Reference proteome</keyword>
<proteinExistence type="inferred from homology"/>
<sequence>MHKNSLYNRASAGAVALAALALSGSAVAQAQATRTLPSITVQGNDESTLPQSAPGGQAATGARLGILGNKNVLDAPVSVSAYTEQVIQDMQARTVADVLQNDPSVRYTTNTGHMFEHFKIRGLDVNGPSVAFNGLYGIAPKGHIPTEFLERVEVLRGPSTLLSGMAPDANLGGTVNLVTKRATKEPITRLTTSYSSDSFWEGHVDVGRRFGEEQRLGIRFNGAYGKGDTGVADQEKSRRLGALALDYDADNWRVALDAYHSRETIDNGSQGMYGFATRRGNVVGLDHLIDPPDSDVNMFKGTHGKYTNDGVALHGEVDLADRLTAYASAGTSSSQGKGLMFGTRAIVTGDDGSAAGYVYNVNTKTNDKVAEVGLRGQFNTGSVVHDFTVAANVLHHKEGTANNANQGFPQNIYDPVAPVFPPSPQDPDYTVDNILSSLALTDTLDMADGKVLLTLGARLQRVKQLPQDYDETRLSPSVGLVVKPWGENTSLYANYMEGLSPGEMVPYSRGYVNEGESFKPLVTKQMEVGIKQKLGSYTHTLSAFQIDKPTLIDSADGLRMTDGGKQRIQGLEWTMYGQLAPTLSVLGGVSYLDAQQRDSGKGSWGVPDWTANLGLTWATPVTGLSVGGRVVYTGRQWLNSTNTLELPSWHRYDLMAKYETKVARVPVTFNLYVENLTNRQYWSGAFSDGYAMPASPRTVRLAATFAF</sequence>
<dbReference type="OrthoDB" id="5346107at2"/>
<keyword evidence="3 14" id="KW-0813">Transport</keyword>
<gene>
    <name evidence="20" type="ORF">H0A68_05105</name>
</gene>
<dbReference type="GO" id="GO:0009279">
    <property type="term" value="C:cell outer membrane"/>
    <property type="evidence" value="ECO:0007669"/>
    <property type="project" value="UniProtKB-SubCell"/>
</dbReference>
<dbReference type="InterPro" id="IPR039426">
    <property type="entry name" value="TonB-dep_rcpt-like"/>
</dbReference>
<comment type="subcellular location">
    <subcellularLocation>
        <location evidence="1 14">Cell outer membrane</location>
        <topology evidence="1 14">Multi-pass membrane protein</topology>
    </subcellularLocation>
</comment>
<dbReference type="GO" id="GO:0015344">
    <property type="term" value="F:siderophore uptake transmembrane transporter activity"/>
    <property type="evidence" value="ECO:0007669"/>
    <property type="project" value="TreeGrafter"/>
</dbReference>
<protein>
    <submittedName>
        <fullName evidence="20">TonB-dependent receptor</fullName>
    </submittedName>
</protein>
<dbReference type="Pfam" id="PF07715">
    <property type="entry name" value="Plug"/>
    <property type="match status" value="1"/>
</dbReference>
<reference evidence="20 21" key="1">
    <citation type="submission" date="2020-07" db="EMBL/GenBank/DDBJ databases">
        <title>Taxonomic revisions and descriptions of new bacterial species based on genomic comparisons in the high-G+C-content subgroup of the family Alcaligenaceae.</title>
        <authorList>
            <person name="Szabo A."/>
            <person name="Felfoldi T."/>
        </authorList>
    </citation>
    <scope>NUCLEOTIDE SEQUENCE [LARGE SCALE GENOMIC DNA]</scope>
    <source>
        <strain evidence="20 21">DSM 25264</strain>
    </source>
</reference>
<dbReference type="CDD" id="cd01347">
    <property type="entry name" value="ligand_gated_channel"/>
    <property type="match status" value="1"/>
</dbReference>
<evidence type="ECO:0000256" key="3">
    <source>
        <dbReference type="ARBA" id="ARBA00022448"/>
    </source>
</evidence>
<accession>A0A853F815</accession>
<feature type="chain" id="PRO_5032478926" evidence="17">
    <location>
        <begin position="29"/>
        <end position="707"/>
    </location>
</feature>
<dbReference type="GO" id="GO:0015891">
    <property type="term" value="P:siderophore transport"/>
    <property type="evidence" value="ECO:0007669"/>
    <property type="project" value="InterPro"/>
</dbReference>
<dbReference type="InterPro" id="IPR010917">
    <property type="entry name" value="TonB_rcpt_CS"/>
</dbReference>
<evidence type="ECO:0000256" key="6">
    <source>
        <dbReference type="ARBA" id="ARBA00022692"/>
    </source>
</evidence>
<keyword evidence="9" id="KW-0406">Ion transport</keyword>
<evidence type="ECO:0000313" key="21">
    <source>
        <dbReference type="Proteomes" id="UP000580517"/>
    </source>
</evidence>
<dbReference type="EMBL" id="JACCEW010000001">
    <property type="protein sequence ID" value="NYT36243.1"/>
    <property type="molecule type" value="Genomic_DNA"/>
</dbReference>
<keyword evidence="10 16" id="KW-0798">TonB box</keyword>
<comment type="similarity">
    <text evidence="2 14 16">Belongs to the TonB-dependent receptor family.</text>
</comment>
<feature type="signal peptide" evidence="17">
    <location>
        <begin position="1"/>
        <end position="28"/>
    </location>
</feature>
<evidence type="ECO:0000259" key="19">
    <source>
        <dbReference type="Pfam" id="PF07715"/>
    </source>
</evidence>
<dbReference type="PANTHER" id="PTHR32552:SF82">
    <property type="entry name" value="FCUA PROTEIN"/>
    <property type="match status" value="1"/>
</dbReference>
<keyword evidence="11 14" id="KW-0472">Membrane</keyword>
<evidence type="ECO:0000256" key="12">
    <source>
        <dbReference type="ARBA" id="ARBA00023170"/>
    </source>
</evidence>
<keyword evidence="7 17" id="KW-0732">Signal</keyword>